<dbReference type="PANTHER" id="PTHR11689:SF136">
    <property type="entry name" value="H(+)_CL(-) EXCHANGE TRANSPORTER 7"/>
    <property type="match status" value="1"/>
</dbReference>
<dbReference type="GO" id="GO:0005765">
    <property type="term" value="C:lysosomal membrane"/>
    <property type="evidence" value="ECO:0007669"/>
    <property type="project" value="TreeGrafter"/>
</dbReference>
<dbReference type="InterPro" id="IPR051280">
    <property type="entry name" value="Cl-channel/antiporter"/>
</dbReference>
<comment type="similarity">
    <text evidence="11">Belongs to the chloride channel (TC 2.A.49) family.</text>
</comment>
<evidence type="ECO:0000256" key="3">
    <source>
        <dbReference type="ARBA" id="ARBA00022692"/>
    </source>
</evidence>
<keyword evidence="5 11" id="KW-1133">Transmembrane helix</keyword>
<feature type="transmembrane region" description="Helical" evidence="11">
    <location>
        <begin position="321"/>
        <end position="343"/>
    </location>
</feature>
<accession>A0A9J2PZJ9</accession>
<evidence type="ECO:0000259" key="13">
    <source>
        <dbReference type="PROSITE" id="PS51371"/>
    </source>
</evidence>
<dbReference type="WBParaSite" id="ALUE_0001560601-mRNA-1">
    <property type="protein sequence ID" value="ALUE_0001560601-mRNA-1"/>
    <property type="gene ID" value="ALUE_0001560601"/>
</dbReference>
<keyword evidence="12" id="KW-0175">Coiled coil</keyword>
<evidence type="ECO:0000256" key="10">
    <source>
        <dbReference type="PROSITE-ProRule" id="PRU00703"/>
    </source>
</evidence>
<name>A0A9J2PZJ9_ASCLU</name>
<protein>
    <recommendedName>
        <fullName evidence="11">Chloride channel protein</fullName>
    </recommendedName>
</protein>
<dbReference type="PRINTS" id="PR00762">
    <property type="entry name" value="CLCHANNEL"/>
</dbReference>
<evidence type="ECO:0000256" key="4">
    <source>
        <dbReference type="ARBA" id="ARBA00022737"/>
    </source>
</evidence>
<feature type="transmembrane region" description="Helical" evidence="11">
    <location>
        <begin position="222"/>
        <end position="240"/>
    </location>
</feature>
<keyword evidence="3 11" id="KW-0812">Transmembrane</keyword>
<dbReference type="GO" id="GO:0005254">
    <property type="term" value="F:chloride channel activity"/>
    <property type="evidence" value="ECO:0007669"/>
    <property type="project" value="UniProtKB-UniRule"/>
</dbReference>
<dbReference type="PROSITE" id="PS51371">
    <property type="entry name" value="CBS"/>
    <property type="match status" value="1"/>
</dbReference>
<evidence type="ECO:0000256" key="12">
    <source>
        <dbReference type="SAM" id="Coils"/>
    </source>
</evidence>
<dbReference type="Gene3D" id="1.10.3080.10">
    <property type="entry name" value="Clc chloride channel"/>
    <property type="match status" value="1"/>
</dbReference>
<dbReference type="CDD" id="cd04591">
    <property type="entry name" value="CBS_pair_voltage-gated_CLC_euk_bac"/>
    <property type="match status" value="1"/>
</dbReference>
<sequence length="828" mass="92889">MNEREPLLSVGRFRGGTRFRTASLTSLDPNEDPVSGLERVASITNVNAEERRRRRLELEKEERERLIREKALNEEMALSSRFESLDYEVVENQLYKKEENDPNHQQILFRQSLNRWVVCFLIGICTGCVAAFIDILIHYSGEVKFHLIINNLLKLCEKDMEQGGGCVWMVEMAWIAYNCILVAISASLVVFVSPVAAGSGIPQVKCFLNGIQIPGVVRLKALIVKSFGVACTVGGGLSAGKSQRFSDICREKRDFVSAGAAAGVAAAFGAPLGGVLFSIEEGASFLNQTLTWRIFLAAMISSFTVNLILSVFYGVGGFLSWNGLANFGVFEVLLISFFLLSFFRFRLLLWCRKGEYSAVANLFFQSPEESVKSLFHSPTTMAGGIMSSIYHVACKIWFTDSFRASTLFIFAVEYYVLTLWTYGLSVPSGIFIPSLLTGAAWGRLVGIGVEQLFPSVTGLDPGKYALAGAAAQLGGVVRMTVSLTAIIVEATKNITFALPVMLVLMVTKWVADVFNEVCIFDCVGLSRRLCSFLADGQLSFITPTTMVSELKLMKKKTYDHAGLYDAHIELDEVPILGWNPPKLSRNILAHGFGLINNAYLRRVMRKDVMAMEPRERVKRIVEVLRATVHHGFPVVDTINPPSANNQFPDYGRVKGLILRSQLITLLSNRVCSYFSLFTCLCHCHCGSANVTAKHCFFRDNYGCRVFSYDYEGERMVEGYKPVHLADFRDAYPRYDESLERLCLSEEDELCWMDLQPYMNPHPYRVPLTASLQSIFSLFRGLGLRYLVAIDDDNCLRGIITRKDVARFKEKRHKKKYSIRELFVSDFRG</sequence>
<keyword evidence="9 11" id="KW-0868">Chloride</keyword>
<evidence type="ECO:0000256" key="7">
    <source>
        <dbReference type="ARBA" id="ARBA00023122"/>
    </source>
</evidence>
<feature type="domain" description="CBS" evidence="13">
    <location>
        <begin position="758"/>
        <end position="814"/>
    </location>
</feature>
<reference evidence="15" key="1">
    <citation type="submission" date="2023-03" db="UniProtKB">
        <authorList>
            <consortium name="WormBaseParasite"/>
        </authorList>
    </citation>
    <scope>IDENTIFICATION</scope>
</reference>
<evidence type="ECO:0000256" key="11">
    <source>
        <dbReference type="RuleBase" id="RU361221"/>
    </source>
</evidence>
<feature type="transmembrane region" description="Helical" evidence="11">
    <location>
        <begin position="175"/>
        <end position="201"/>
    </location>
</feature>
<dbReference type="InterPro" id="IPR000644">
    <property type="entry name" value="CBS_dom"/>
</dbReference>
<comment type="subcellular location">
    <subcellularLocation>
        <location evidence="1 11">Membrane</location>
        <topology evidence="1 11">Multi-pass membrane protein</topology>
    </subcellularLocation>
</comment>
<dbReference type="InterPro" id="IPR014743">
    <property type="entry name" value="Cl-channel_core"/>
</dbReference>
<comment type="caution">
    <text evidence="11">Lacks conserved residue(s) required for the propagation of feature annotation.</text>
</comment>
<keyword evidence="14" id="KW-1185">Reference proteome</keyword>
<dbReference type="PANTHER" id="PTHR11689">
    <property type="entry name" value="CHLORIDE CHANNEL PROTEIN CLC FAMILY MEMBER"/>
    <property type="match status" value="1"/>
</dbReference>
<dbReference type="Pfam" id="PF00654">
    <property type="entry name" value="Voltage_CLC"/>
    <property type="match status" value="1"/>
</dbReference>
<dbReference type="InterPro" id="IPR001807">
    <property type="entry name" value="ClC"/>
</dbReference>
<dbReference type="Pfam" id="PF00571">
    <property type="entry name" value="CBS"/>
    <property type="match status" value="1"/>
</dbReference>
<evidence type="ECO:0000256" key="5">
    <source>
        <dbReference type="ARBA" id="ARBA00022989"/>
    </source>
</evidence>
<feature type="coiled-coil region" evidence="12">
    <location>
        <begin position="46"/>
        <end position="76"/>
    </location>
</feature>
<feature type="transmembrane region" description="Helical" evidence="11">
    <location>
        <begin position="291"/>
        <end position="315"/>
    </location>
</feature>
<keyword evidence="6 11" id="KW-0406">Ion transport</keyword>
<feature type="transmembrane region" description="Helical" evidence="11">
    <location>
        <begin position="405"/>
        <end position="424"/>
    </location>
</feature>
<dbReference type="SMART" id="SM00116">
    <property type="entry name" value="CBS"/>
    <property type="match status" value="2"/>
</dbReference>
<evidence type="ECO:0000313" key="15">
    <source>
        <dbReference type="WBParaSite" id="ALUE_0001560601-mRNA-1"/>
    </source>
</evidence>
<evidence type="ECO:0000256" key="6">
    <source>
        <dbReference type="ARBA" id="ARBA00023065"/>
    </source>
</evidence>
<dbReference type="AlphaFoldDB" id="A0A9J2PZJ9"/>
<dbReference type="SUPFAM" id="SSF54631">
    <property type="entry name" value="CBS-domain pair"/>
    <property type="match status" value="1"/>
</dbReference>
<keyword evidence="2 11" id="KW-0813">Transport</keyword>
<feature type="transmembrane region" description="Helical" evidence="11">
    <location>
        <begin position="116"/>
        <end position="137"/>
    </location>
</feature>
<dbReference type="Proteomes" id="UP000036681">
    <property type="component" value="Unplaced"/>
</dbReference>
<keyword evidence="7 10" id="KW-0129">CBS domain</keyword>
<evidence type="ECO:0000256" key="8">
    <source>
        <dbReference type="ARBA" id="ARBA00023136"/>
    </source>
</evidence>
<keyword evidence="8 11" id="KW-0472">Membrane</keyword>
<evidence type="ECO:0000256" key="2">
    <source>
        <dbReference type="ARBA" id="ARBA00022448"/>
    </source>
</evidence>
<evidence type="ECO:0000313" key="14">
    <source>
        <dbReference type="Proteomes" id="UP000036681"/>
    </source>
</evidence>
<evidence type="ECO:0000256" key="9">
    <source>
        <dbReference type="ARBA" id="ARBA00023214"/>
    </source>
</evidence>
<evidence type="ECO:0000256" key="1">
    <source>
        <dbReference type="ARBA" id="ARBA00004141"/>
    </source>
</evidence>
<feature type="transmembrane region" description="Helical" evidence="11">
    <location>
        <begin position="260"/>
        <end position="279"/>
    </location>
</feature>
<organism evidence="14 15">
    <name type="scientific">Ascaris lumbricoides</name>
    <name type="common">Giant roundworm</name>
    <dbReference type="NCBI Taxonomy" id="6252"/>
    <lineage>
        <taxon>Eukaryota</taxon>
        <taxon>Metazoa</taxon>
        <taxon>Ecdysozoa</taxon>
        <taxon>Nematoda</taxon>
        <taxon>Chromadorea</taxon>
        <taxon>Rhabditida</taxon>
        <taxon>Spirurina</taxon>
        <taxon>Ascaridomorpha</taxon>
        <taxon>Ascaridoidea</taxon>
        <taxon>Ascarididae</taxon>
        <taxon>Ascaris</taxon>
    </lineage>
</organism>
<proteinExistence type="inferred from homology"/>
<dbReference type="SUPFAM" id="SSF81340">
    <property type="entry name" value="Clc chloride channel"/>
    <property type="match status" value="1"/>
</dbReference>
<keyword evidence="4" id="KW-0677">Repeat</keyword>
<dbReference type="Gene3D" id="3.10.580.10">
    <property type="entry name" value="CBS-domain"/>
    <property type="match status" value="1"/>
</dbReference>
<dbReference type="InterPro" id="IPR046342">
    <property type="entry name" value="CBS_dom_sf"/>
</dbReference>